<organism evidence="1 2">
    <name type="scientific">Mycolicibacterium smegmatis (strain ATCC 700084 / mc(2)155)</name>
    <name type="common">Mycobacterium smegmatis</name>
    <dbReference type="NCBI Taxonomy" id="246196"/>
    <lineage>
        <taxon>Bacteria</taxon>
        <taxon>Bacillati</taxon>
        <taxon>Actinomycetota</taxon>
        <taxon>Actinomycetes</taxon>
        <taxon>Mycobacteriales</taxon>
        <taxon>Mycobacteriaceae</taxon>
        <taxon>Mycolicibacterium</taxon>
    </lineage>
</organism>
<dbReference type="AlphaFoldDB" id="A0QSV8"/>
<gene>
    <name evidence="1" type="ordered locus">MSMEG_1619</name>
</gene>
<evidence type="ECO:0000313" key="1">
    <source>
        <dbReference type="EMBL" id="ABK69746.1"/>
    </source>
</evidence>
<proteinExistence type="predicted"/>
<dbReference type="EMBL" id="CP000480">
    <property type="protein sequence ID" value="ABK69746.1"/>
    <property type="molecule type" value="Genomic_DNA"/>
</dbReference>
<dbReference type="PATRIC" id="fig|246196.57.peg.1634"/>
<reference evidence="1 2" key="1">
    <citation type="submission" date="2006-10" db="EMBL/GenBank/DDBJ databases">
        <authorList>
            <person name="Fleischmann R.D."/>
            <person name="Dodson R.J."/>
            <person name="Haft D.H."/>
            <person name="Merkel J.S."/>
            <person name="Nelson W.C."/>
            <person name="Fraser C.M."/>
        </authorList>
    </citation>
    <scope>NUCLEOTIDE SEQUENCE [LARGE SCALE GENOMIC DNA]</scope>
    <source>
        <strain evidence="2">ATCC 700084 / mc(2)155</strain>
    </source>
</reference>
<dbReference type="KEGG" id="msm:MSMEG_1619"/>
<dbReference type="OrthoDB" id="4641904at2"/>
<name>A0QSV8_MYCS2</name>
<evidence type="ECO:0000313" key="2">
    <source>
        <dbReference type="Proteomes" id="UP000000757"/>
    </source>
</evidence>
<dbReference type="Proteomes" id="UP000000757">
    <property type="component" value="Chromosome"/>
</dbReference>
<keyword evidence="2" id="KW-1185">Reference proteome</keyword>
<sequence>MARWWPQRHRQLDGVGGPVFTRAIEHTFEHDRILMVREVLV</sequence>
<protein>
    <submittedName>
        <fullName evidence="1">Uncharacterized protein</fullName>
    </submittedName>
</protein>
<dbReference type="STRING" id="246196.MSMEG_1619"/>
<accession>A0QSV8</accession>
<dbReference type="KEGG" id="msb:LJ00_08090"/>